<dbReference type="SUPFAM" id="SSF56801">
    <property type="entry name" value="Acetyl-CoA synthetase-like"/>
    <property type="match status" value="1"/>
</dbReference>
<dbReference type="FunFam" id="3.40.50.980:FF:000002">
    <property type="entry name" value="Enterobactin synthetase component F"/>
    <property type="match status" value="1"/>
</dbReference>
<dbReference type="PATRIC" id="fig|1365257.3.peg.4985"/>
<dbReference type="GO" id="GO:0005829">
    <property type="term" value="C:cytosol"/>
    <property type="evidence" value="ECO:0007669"/>
    <property type="project" value="TreeGrafter"/>
</dbReference>
<proteinExistence type="predicted"/>
<dbReference type="Proteomes" id="UP000076661">
    <property type="component" value="Unassembled WGS sequence"/>
</dbReference>
<dbReference type="InterPro" id="IPR000873">
    <property type="entry name" value="AMP-dep_synth/lig_dom"/>
</dbReference>
<evidence type="ECO:0000259" key="5">
    <source>
        <dbReference type="Pfam" id="PF13193"/>
    </source>
</evidence>
<reference evidence="6 7" key="1">
    <citation type="submission" date="2013-07" db="EMBL/GenBank/DDBJ databases">
        <title>Comparative Genomic and Metabolomic Analysis of Twelve Strains of Pseudoalteromonas luteoviolacea.</title>
        <authorList>
            <person name="Vynne N.G."/>
            <person name="Mansson M."/>
            <person name="Gram L."/>
        </authorList>
    </citation>
    <scope>NUCLEOTIDE SEQUENCE [LARGE SCALE GENOMIC DNA]</scope>
    <source>
        <strain evidence="6 7">S4060-1</strain>
    </source>
</reference>
<evidence type="ECO:0000256" key="3">
    <source>
        <dbReference type="ARBA" id="ARBA00022553"/>
    </source>
</evidence>
<dbReference type="RefSeq" id="WP_155734499.1">
    <property type="nucleotide sequence ID" value="NZ_AUXX01000065.1"/>
</dbReference>
<dbReference type="PROSITE" id="PS00455">
    <property type="entry name" value="AMP_BINDING"/>
    <property type="match status" value="1"/>
</dbReference>
<dbReference type="GO" id="GO:0044550">
    <property type="term" value="P:secondary metabolite biosynthetic process"/>
    <property type="evidence" value="ECO:0007669"/>
    <property type="project" value="TreeGrafter"/>
</dbReference>
<feature type="domain" description="AMP-binding enzyme C-terminal" evidence="5">
    <location>
        <begin position="411"/>
        <end position="490"/>
    </location>
</feature>
<dbReference type="FunFam" id="3.40.50.12780:FF:000012">
    <property type="entry name" value="Non-ribosomal peptide synthetase"/>
    <property type="match status" value="1"/>
</dbReference>
<dbReference type="InterPro" id="IPR020845">
    <property type="entry name" value="AMP-binding_CS"/>
</dbReference>
<protein>
    <recommendedName>
        <fullName evidence="8">AMP-dependent synthetase/ligase domain-containing protein</fullName>
    </recommendedName>
</protein>
<dbReference type="Pfam" id="PF00501">
    <property type="entry name" value="AMP-binding"/>
    <property type="match status" value="1"/>
</dbReference>
<dbReference type="InterPro" id="IPR045851">
    <property type="entry name" value="AMP-bd_C_sf"/>
</dbReference>
<accession>A0A167IP07</accession>
<dbReference type="GO" id="GO:0043041">
    <property type="term" value="P:amino acid activation for nonribosomal peptide biosynthetic process"/>
    <property type="evidence" value="ECO:0007669"/>
    <property type="project" value="TreeGrafter"/>
</dbReference>
<dbReference type="GO" id="GO:0031177">
    <property type="term" value="F:phosphopantetheine binding"/>
    <property type="evidence" value="ECO:0007669"/>
    <property type="project" value="TreeGrafter"/>
</dbReference>
<dbReference type="CDD" id="cd05930">
    <property type="entry name" value="A_NRPS"/>
    <property type="match status" value="1"/>
</dbReference>
<evidence type="ECO:0000313" key="7">
    <source>
        <dbReference type="Proteomes" id="UP000076661"/>
    </source>
</evidence>
<dbReference type="FunFam" id="3.40.50.980:FF:000001">
    <property type="entry name" value="Non-ribosomal peptide synthetase"/>
    <property type="match status" value="1"/>
</dbReference>
<dbReference type="InterPro" id="IPR020459">
    <property type="entry name" value="AMP-binding"/>
</dbReference>
<name>A0A167IP07_9GAMM</name>
<dbReference type="Gene3D" id="2.30.38.10">
    <property type="entry name" value="Luciferase, Domain 3"/>
    <property type="match status" value="1"/>
</dbReference>
<comment type="caution">
    <text evidence="6">The sequence shown here is derived from an EMBL/GenBank/DDBJ whole genome shotgun (WGS) entry which is preliminary data.</text>
</comment>
<dbReference type="NCBIfam" id="TIGR01733">
    <property type="entry name" value="AA-adenyl-dom"/>
    <property type="match status" value="1"/>
</dbReference>
<dbReference type="EMBL" id="AUXX01000065">
    <property type="protein sequence ID" value="KZN59780.1"/>
    <property type="molecule type" value="Genomic_DNA"/>
</dbReference>
<keyword evidence="3" id="KW-0597">Phosphoprotein</keyword>
<keyword evidence="2" id="KW-0596">Phosphopantetheine</keyword>
<comment type="cofactor">
    <cofactor evidence="1">
        <name>pantetheine 4'-phosphate</name>
        <dbReference type="ChEBI" id="CHEBI:47942"/>
    </cofactor>
</comment>
<evidence type="ECO:0000259" key="4">
    <source>
        <dbReference type="Pfam" id="PF00501"/>
    </source>
</evidence>
<feature type="non-terminal residue" evidence="6">
    <location>
        <position position="1"/>
    </location>
</feature>
<organism evidence="6 7">
    <name type="scientific">Pseudoalteromonas luteoviolacea S4060-1</name>
    <dbReference type="NCBI Taxonomy" id="1365257"/>
    <lineage>
        <taxon>Bacteria</taxon>
        <taxon>Pseudomonadati</taxon>
        <taxon>Pseudomonadota</taxon>
        <taxon>Gammaproteobacteria</taxon>
        <taxon>Alteromonadales</taxon>
        <taxon>Pseudoalteromonadaceae</taxon>
        <taxon>Pseudoalteromonas</taxon>
    </lineage>
</organism>
<evidence type="ECO:0000256" key="2">
    <source>
        <dbReference type="ARBA" id="ARBA00022450"/>
    </source>
</evidence>
<evidence type="ECO:0008006" key="8">
    <source>
        <dbReference type="Google" id="ProtNLM"/>
    </source>
</evidence>
<dbReference type="Pfam" id="PF13193">
    <property type="entry name" value="AMP-binding_C"/>
    <property type="match status" value="1"/>
</dbReference>
<dbReference type="InterPro" id="IPR025110">
    <property type="entry name" value="AMP-bd_C"/>
</dbReference>
<dbReference type="PANTHER" id="PTHR45527:SF14">
    <property type="entry name" value="PLIPASTATIN SYNTHASE SUBUNIT B"/>
    <property type="match status" value="1"/>
</dbReference>
<dbReference type="InterPro" id="IPR010071">
    <property type="entry name" value="AA_adenyl_dom"/>
</dbReference>
<dbReference type="Gene3D" id="3.40.50.980">
    <property type="match status" value="2"/>
</dbReference>
<dbReference type="FunFam" id="2.30.38.10:FF:000001">
    <property type="entry name" value="Non-ribosomal peptide synthetase PvdI"/>
    <property type="match status" value="1"/>
</dbReference>
<evidence type="ECO:0000256" key="1">
    <source>
        <dbReference type="ARBA" id="ARBA00001957"/>
    </source>
</evidence>
<feature type="domain" description="AMP-dependent synthetase/ligase" evidence="4">
    <location>
        <begin position="1"/>
        <end position="354"/>
    </location>
</feature>
<dbReference type="AlphaFoldDB" id="A0A167IP07"/>
<feature type="non-terminal residue" evidence="6">
    <location>
        <position position="514"/>
    </location>
</feature>
<evidence type="ECO:0000313" key="6">
    <source>
        <dbReference type="EMBL" id="KZN59780.1"/>
    </source>
</evidence>
<dbReference type="PANTHER" id="PTHR45527">
    <property type="entry name" value="NONRIBOSOMAL PEPTIDE SYNTHETASE"/>
    <property type="match status" value="1"/>
</dbReference>
<dbReference type="Gene3D" id="3.30.300.30">
    <property type="match status" value="1"/>
</dbReference>
<dbReference type="PRINTS" id="PR00154">
    <property type="entry name" value="AMPBINDING"/>
</dbReference>
<gene>
    <name evidence="6" type="ORF">N478_26250</name>
</gene>
<sequence length="514" mass="56870">FEQQVAQSPNNVAVVFEGEQLTYQQLNDKANQLAHYLREMHGVKPDTLVGLCVERSLEMVIGIFGILKAGGAYVPLDPSYPQERLAYMLEDAALDVVLSQNQVCTVLSEFNGSLLLLDGMGSESKHFCHRYSTASLPQNALTVSNLAYVIYTSGSTGKPKGVMVEHQALMNRIYWMQQQYQLTHEDSVLQKTPFSFDVSVWEFVWPMMAGASIVMAKPEGHKDAQYLAALINKEKVTTLHFVPSMFNAYLDGVQKDSPSVRQIFCSGEALDCKAVYDYVTRFSQAKLHNLYGPTEAAIDVTAYDCAGLNSSSVPIGAPIANTQIYILDPYNNPVAMGVPGELHIAGDGLARGYLNRPELTEEKFIINRFAPNTRMYKSGDLARWSNDGNIEYLGRIDSQVKIRGFRIELGEIENQLVKSELVDSALVMAKEVGGCQQLLGYVKPSMLISHAEYAEYVSTVKSELNQYLPEFMVPSFLVVVEDWPVTPNGKVDRKALPIPDGSALQGAYEAPSTN</sequence>